<dbReference type="AlphaFoldDB" id="A0A5B8U860"/>
<reference evidence="3 4" key="1">
    <citation type="journal article" date="2018" name="J. Microbiol.">
        <title>Baekduia soli gen. nov., sp. nov., a novel bacterium isolated from the soil of Baekdu Mountain and proposal of a novel family name, Baekduiaceae fam. nov.</title>
        <authorList>
            <person name="An D.S."/>
            <person name="Siddiqi M.Z."/>
            <person name="Kim K.H."/>
            <person name="Yu H.S."/>
            <person name="Im W.T."/>
        </authorList>
    </citation>
    <scope>NUCLEOTIDE SEQUENCE [LARGE SCALE GENOMIC DNA]</scope>
    <source>
        <strain evidence="3 4">BR7-21</strain>
    </source>
</reference>
<comment type="similarity">
    <text evidence="1">Belongs to the metallophosphoesterase superfamily. YfcE family.</text>
</comment>
<evidence type="ECO:0000313" key="3">
    <source>
        <dbReference type="EMBL" id="QEC49296.1"/>
    </source>
</evidence>
<gene>
    <name evidence="3" type="ORF">FSW04_18065</name>
</gene>
<keyword evidence="4" id="KW-1185">Reference proteome</keyword>
<accession>A0A5B8U860</accession>
<dbReference type="OrthoDB" id="9783591at2"/>
<dbReference type="KEGG" id="bsol:FSW04_18065"/>
<feature type="domain" description="Calcineurin-like phosphoesterase" evidence="2">
    <location>
        <begin position="1"/>
        <end position="157"/>
    </location>
</feature>
<evidence type="ECO:0000259" key="2">
    <source>
        <dbReference type="Pfam" id="PF12850"/>
    </source>
</evidence>
<sequence length="186" mass="20013">MRLLVVADQAPHLPLPALVRAHAPDAVVTLGDLAADVLDPLWRYEVPILGVYGNHDDGRYLGAANTTDLHLATATLGGLTFTGFQGCVRYKRGAPLQYSQREASRLARGLPRADVLVTHSPPRGVHEEPGDRAHEGFDGLRAYVEAVQPRLHLHGHTPAPPRATVRIGATPVMHVVGHRLVELPGG</sequence>
<dbReference type="InterPro" id="IPR029052">
    <property type="entry name" value="Metallo-depent_PP-like"/>
</dbReference>
<dbReference type="Gene3D" id="3.60.21.10">
    <property type="match status" value="1"/>
</dbReference>
<evidence type="ECO:0000256" key="1">
    <source>
        <dbReference type="ARBA" id="ARBA00008950"/>
    </source>
</evidence>
<dbReference type="Proteomes" id="UP000321805">
    <property type="component" value="Chromosome"/>
</dbReference>
<evidence type="ECO:0000313" key="4">
    <source>
        <dbReference type="Proteomes" id="UP000321805"/>
    </source>
</evidence>
<organism evidence="3 4">
    <name type="scientific">Baekduia soli</name>
    <dbReference type="NCBI Taxonomy" id="496014"/>
    <lineage>
        <taxon>Bacteria</taxon>
        <taxon>Bacillati</taxon>
        <taxon>Actinomycetota</taxon>
        <taxon>Thermoleophilia</taxon>
        <taxon>Solirubrobacterales</taxon>
        <taxon>Baekduiaceae</taxon>
        <taxon>Baekduia</taxon>
    </lineage>
</organism>
<dbReference type="EMBL" id="CP042430">
    <property type="protein sequence ID" value="QEC49296.1"/>
    <property type="molecule type" value="Genomic_DNA"/>
</dbReference>
<dbReference type="Pfam" id="PF12850">
    <property type="entry name" value="Metallophos_2"/>
    <property type="match status" value="1"/>
</dbReference>
<dbReference type="SUPFAM" id="SSF56300">
    <property type="entry name" value="Metallo-dependent phosphatases"/>
    <property type="match status" value="1"/>
</dbReference>
<name>A0A5B8U860_9ACTN</name>
<protein>
    <submittedName>
        <fullName evidence="3">Metallophosphoesterase</fullName>
    </submittedName>
</protein>
<dbReference type="RefSeq" id="WP_146921659.1">
    <property type="nucleotide sequence ID" value="NZ_CP042430.1"/>
</dbReference>
<proteinExistence type="inferred from homology"/>
<dbReference type="InterPro" id="IPR024654">
    <property type="entry name" value="Calcineurin-like_PHP_lpxH"/>
</dbReference>